<sequence>MGGKKGKERKIHVYRESLFQSDCGRMLQQRAGPFAVGCNGKETRERAEVTNEIDEI</sequence>
<comment type="caution">
    <text evidence="1">The sequence shown here is derived from an EMBL/GenBank/DDBJ whole genome shotgun (WGS) entry which is preliminary data.</text>
</comment>
<evidence type="ECO:0000313" key="1">
    <source>
        <dbReference type="EMBL" id="KAF5941518.1"/>
    </source>
</evidence>
<gene>
    <name evidence="1" type="ORF">HYC85_019160</name>
</gene>
<reference evidence="1 2" key="2">
    <citation type="submission" date="2020-07" db="EMBL/GenBank/DDBJ databases">
        <title>Genome assembly of wild tea tree DASZ reveals pedigree and selection history of tea varieties.</title>
        <authorList>
            <person name="Zhang W."/>
        </authorList>
    </citation>
    <scope>NUCLEOTIDE SEQUENCE [LARGE SCALE GENOMIC DNA]</scope>
    <source>
        <strain evidence="2">cv. G240</strain>
        <tissue evidence="1">Leaf</tissue>
    </source>
</reference>
<keyword evidence="2" id="KW-1185">Reference proteome</keyword>
<dbReference type="EMBL" id="JACBKZ010000009">
    <property type="protein sequence ID" value="KAF5941518.1"/>
    <property type="molecule type" value="Genomic_DNA"/>
</dbReference>
<name>A0A7J7GQ35_CAMSI</name>
<proteinExistence type="predicted"/>
<organism evidence="1 2">
    <name type="scientific">Camellia sinensis</name>
    <name type="common">Tea plant</name>
    <name type="synonym">Thea sinensis</name>
    <dbReference type="NCBI Taxonomy" id="4442"/>
    <lineage>
        <taxon>Eukaryota</taxon>
        <taxon>Viridiplantae</taxon>
        <taxon>Streptophyta</taxon>
        <taxon>Embryophyta</taxon>
        <taxon>Tracheophyta</taxon>
        <taxon>Spermatophyta</taxon>
        <taxon>Magnoliopsida</taxon>
        <taxon>eudicotyledons</taxon>
        <taxon>Gunneridae</taxon>
        <taxon>Pentapetalae</taxon>
        <taxon>asterids</taxon>
        <taxon>Ericales</taxon>
        <taxon>Theaceae</taxon>
        <taxon>Camellia</taxon>
    </lineage>
</organism>
<accession>A0A7J7GQ35</accession>
<protein>
    <submittedName>
        <fullName evidence="1">Uncharacterized protein</fullName>
    </submittedName>
</protein>
<dbReference type="Proteomes" id="UP000593564">
    <property type="component" value="Unassembled WGS sequence"/>
</dbReference>
<evidence type="ECO:0000313" key="2">
    <source>
        <dbReference type="Proteomes" id="UP000593564"/>
    </source>
</evidence>
<dbReference type="AlphaFoldDB" id="A0A7J7GQ35"/>
<reference evidence="2" key="1">
    <citation type="journal article" date="2020" name="Nat. Commun.">
        <title>Genome assembly of wild tea tree DASZ reveals pedigree and selection history of tea varieties.</title>
        <authorList>
            <person name="Zhang W."/>
            <person name="Zhang Y."/>
            <person name="Qiu H."/>
            <person name="Guo Y."/>
            <person name="Wan H."/>
            <person name="Zhang X."/>
            <person name="Scossa F."/>
            <person name="Alseekh S."/>
            <person name="Zhang Q."/>
            <person name="Wang P."/>
            <person name="Xu L."/>
            <person name="Schmidt M.H."/>
            <person name="Jia X."/>
            <person name="Li D."/>
            <person name="Zhu A."/>
            <person name="Guo F."/>
            <person name="Chen W."/>
            <person name="Ni D."/>
            <person name="Usadel B."/>
            <person name="Fernie A.R."/>
            <person name="Wen W."/>
        </authorList>
    </citation>
    <scope>NUCLEOTIDE SEQUENCE [LARGE SCALE GENOMIC DNA]</scope>
    <source>
        <strain evidence="2">cv. G240</strain>
    </source>
</reference>